<reference evidence="6 7" key="1">
    <citation type="journal article" date="2019" name="Plant Biotechnol. J.">
        <title>The red bayberry genome and genetic basis of sex determination.</title>
        <authorList>
            <person name="Jia H.M."/>
            <person name="Jia H.J."/>
            <person name="Cai Q.L."/>
            <person name="Wang Y."/>
            <person name="Zhao H.B."/>
            <person name="Yang W.F."/>
            <person name="Wang G.Y."/>
            <person name="Li Y.H."/>
            <person name="Zhan D.L."/>
            <person name="Shen Y.T."/>
            <person name="Niu Q.F."/>
            <person name="Chang L."/>
            <person name="Qiu J."/>
            <person name="Zhao L."/>
            <person name="Xie H.B."/>
            <person name="Fu W.Y."/>
            <person name="Jin J."/>
            <person name="Li X.W."/>
            <person name="Jiao Y."/>
            <person name="Zhou C.C."/>
            <person name="Tu T."/>
            <person name="Chai C.Y."/>
            <person name="Gao J.L."/>
            <person name="Fan L.J."/>
            <person name="van de Weg E."/>
            <person name="Wang J.Y."/>
            <person name="Gao Z.S."/>
        </authorList>
    </citation>
    <scope>NUCLEOTIDE SEQUENCE [LARGE SCALE GENOMIC DNA]</scope>
    <source>
        <tissue evidence="6">Leaves</tissue>
    </source>
</reference>
<comment type="caution">
    <text evidence="6">The sequence shown here is derived from an EMBL/GenBank/DDBJ whole genome shotgun (WGS) entry which is preliminary data.</text>
</comment>
<dbReference type="PROSITE" id="PS50985">
    <property type="entry name" value="GRAS"/>
    <property type="match status" value="1"/>
</dbReference>
<evidence type="ECO:0000256" key="1">
    <source>
        <dbReference type="ARBA" id="ARBA00004123"/>
    </source>
</evidence>
<sequence length="153" mass="17546">MPPHMLSVEFENFKAITLNLRERREGVTEFAHSIQIHFGFHLVGGQRATRELKAHMFNRRLGETLPVNSVNSPHHVPAIIVLGTYFRMIRDQAPNIVTRVEQEASHDVPYFLGRFLGALPYHSAIFDSLEKWRKLNGREGFAGMPLECQVPTR</sequence>
<proteinExistence type="inferred from homology"/>
<comment type="similarity">
    <text evidence="5">Belongs to the GRAS family.</text>
</comment>
<dbReference type="OrthoDB" id="1936481at2759"/>
<dbReference type="InterPro" id="IPR005202">
    <property type="entry name" value="TF_GRAS"/>
</dbReference>
<keyword evidence="2" id="KW-0805">Transcription regulation</keyword>
<evidence type="ECO:0000256" key="4">
    <source>
        <dbReference type="ARBA" id="ARBA00023242"/>
    </source>
</evidence>
<evidence type="ECO:0000256" key="2">
    <source>
        <dbReference type="ARBA" id="ARBA00023015"/>
    </source>
</evidence>
<protein>
    <submittedName>
        <fullName evidence="6">DELLA protein GAI1</fullName>
    </submittedName>
</protein>
<organism evidence="6 7">
    <name type="scientific">Morella rubra</name>
    <name type="common">Chinese bayberry</name>
    <dbReference type="NCBI Taxonomy" id="262757"/>
    <lineage>
        <taxon>Eukaryota</taxon>
        <taxon>Viridiplantae</taxon>
        <taxon>Streptophyta</taxon>
        <taxon>Embryophyta</taxon>
        <taxon>Tracheophyta</taxon>
        <taxon>Spermatophyta</taxon>
        <taxon>Magnoliopsida</taxon>
        <taxon>eudicotyledons</taxon>
        <taxon>Gunneridae</taxon>
        <taxon>Pentapetalae</taxon>
        <taxon>rosids</taxon>
        <taxon>fabids</taxon>
        <taxon>Fagales</taxon>
        <taxon>Myricaceae</taxon>
        <taxon>Morella</taxon>
    </lineage>
</organism>
<dbReference type="GO" id="GO:0005634">
    <property type="term" value="C:nucleus"/>
    <property type="evidence" value="ECO:0007669"/>
    <property type="project" value="UniProtKB-SubCell"/>
</dbReference>
<comment type="subcellular location">
    <subcellularLocation>
        <location evidence="1">Nucleus</location>
    </subcellularLocation>
</comment>
<name>A0A6A1VG10_9ROSI</name>
<accession>A0A6A1VG10</accession>
<keyword evidence="3" id="KW-0804">Transcription</keyword>
<evidence type="ECO:0000313" key="6">
    <source>
        <dbReference type="EMBL" id="KAB1211809.1"/>
    </source>
</evidence>
<dbReference type="Proteomes" id="UP000516437">
    <property type="component" value="Chromosome 6"/>
</dbReference>
<dbReference type="PANTHER" id="PTHR31636">
    <property type="entry name" value="OSJNBA0084A10.13 PROTEIN-RELATED"/>
    <property type="match status" value="1"/>
</dbReference>
<dbReference type="AlphaFoldDB" id="A0A6A1VG10"/>
<evidence type="ECO:0000256" key="5">
    <source>
        <dbReference type="PROSITE-ProRule" id="PRU01191"/>
    </source>
</evidence>
<feature type="region of interest" description="SAW" evidence="5">
    <location>
        <begin position="145"/>
        <end position="153"/>
    </location>
</feature>
<comment type="caution">
    <text evidence="5">Lacks conserved residue(s) required for the propagation of feature annotation.</text>
</comment>
<evidence type="ECO:0000256" key="3">
    <source>
        <dbReference type="ARBA" id="ARBA00023163"/>
    </source>
</evidence>
<evidence type="ECO:0000313" key="7">
    <source>
        <dbReference type="Proteomes" id="UP000516437"/>
    </source>
</evidence>
<dbReference type="EMBL" id="RXIC02000024">
    <property type="protein sequence ID" value="KAB1211809.1"/>
    <property type="molecule type" value="Genomic_DNA"/>
</dbReference>
<dbReference type="Pfam" id="PF03514">
    <property type="entry name" value="GRAS"/>
    <property type="match status" value="1"/>
</dbReference>
<keyword evidence="4" id="KW-0539">Nucleus</keyword>
<gene>
    <name evidence="6" type="ORF">CJ030_MR6G006593</name>
</gene>
<keyword evidence="7" id="KW-1185">Reference proteome</keyword>